<dbReference type="NCBIfam" id="NF038403">
    <property type="entry name" value="perm_prefix_1"/>
    <property type="match status" value="1"/>
</dbReference>
<accession>A0ABS3I685</accession>
<feature type="transmembrane region" description="Helical" evidence="1">
    <location>
        <begin position="311"/>
        <end position="332"/>
    </location>
</feature>
<keyword evidence="3" id="KW-1185">Reference proteome</keyword>
<feature type="transmembrane region" description="Helical" evidence="1">
    <location>
        <begin position="452"/>
        <end position="470"/>
    </location>
</feature>
<evidence type="ECO:0000313" key="2">
    <source>
        <dbReference type="EMBL" id="MBO0608146.1"/>
    </source>
</evidence>
<protein>
    <recommendedName>
        <fullName evidence="4">DUF4153 domain-containing protein</fullName>
    </recommendedName>
</protein>
<feature type="transmembrane region" description="Helical" evidence="1">
    <location>
        <begin position="411"/>
        <end position="432"/>
    </location>
</feature>
<reference evidence="3" key="1">
    <citation type="submission" date="2023-07" db="EMBL/GenBank/DDBJ databases">
        <title>Myceligenerans salitolerans sp. nov., a halotolerant actinomycete isolated from a salt lake in Xinjiang, China.</title>
        <authorList>
            <person name="Guan T."/>
        </authorList>
    </citation>
    <scope>NUCLEOTIDE SEQUENCE [LARGE SCALE GENOMIC DNA]</scope>
    <source>
        <strain evidence="3">XHU 5031</strain>
    </source>
</reference>
<feature type="transmembrane region" description="Helical" evidence="1">
    <location>
        <begin position="281"/>
        <end position="299"/>
    </location>
</feature>
<feature type="transmembrane region" description="Helical" evidence="1">
    <location>
        <begin position="245"/>
        <end position="269"/>
    </location>
</feature>
<dbReference type="RefSeq" id="WP_207274137.1">
    <property type="nucleotide sequence ID" value="NZ_JAFMPK010000022.1"/>
</dbReference>
<sequence length="473" mass="51342">MSETPRNTTQSTPDHTGLEAQIDQWRGFVRRRRAIAAPDIEEMEDHLREQVADLNAGGLDDDEAFLVAVKRMGNLDDVSREFAREHSDRLWKQLVLFPDAPAGQAPGRGLGRFRDLAVLLSLAIAAGIALKILLANVTEETTLLLNGPFLVLPFLAGYLAWKRALPLRTASVLLAATAALALIVNLYPFDLGNPADPYPEPGMTVVLAGLHAPIVLWLLVGVVYAAGSWRSDARRMDYVRFTGELLVYLALIQLGGMLLVGLTAGVLSLVGVDFEPFIEDWLLPFALPGALMVAAWLVEAKKSVVENIAPVLARVFTPLAALMLLAMFVALLAGGPFDAVDRELLILMDAVLLLVLFLLLYSISARDPLAPPGIFDWLQLVLVGAALAVDAVALTAMLVRIAEFGFTANKVAALGLNLILLVHLAWAGRLTLGFVRGSRTFVATERWQTRYLPVYGVWALVVTVVFPPVFGFA</sequence>
<evidence type="ECO:0000256" key="1">
    <source>
        <dbReference type="SAM" id="Phobius"/>
    </source>
</evidence>
<gene>
    <name evidence="2" type="ORF">J0911_03785</name>
</gene>
<evidence type="ECO:0008006" key="4">
    <source>
        <dbReference type="Google" id="ProtNLM"/>
    </source>
</evidence>
<feature type="transmembrane region" description="Helical" evidence="1">
    <location>
        <begin position="201"/>
        <end position="224"/>
    </location>
</feature>
<feature type="transmembrane region" description="Helical" evidence="1">
    <location>
        <begin position="377"/>
        <end position="399"/>
    </location>
</feature>
<feature type="transmembrane region" description="Helical" evidence="1">
    <location>
        <begin position="344"/>
        <end position="365"/>
    </location>
</feature>
<dbReference type="InterPro" id="IPR047928">
    <property type="entry name" value="Perm_prefix_1"/>
</dbReference>
<name>A0ABS3I685_9MICO</name>
<feature type="transmembrane region" description="Helical" evidence="1">
    <location>
        <begin position="170"/>
        <end position="189"/>
    </location>
</feature>
<proteinExistence type="predicted"/>
<keyword evidence="1" id="KW-0472">Membrane</keyword>
<feature type="transmembrane region" description="Helical" evidence="1">
    <location>
        <begin position="116"/>
        <end position="137"/>
    </location>
</feature>
<dbReference type="EMBL" id="JAFMPK010000022">
    <property type="protein sequence ID" value="MBO0608146.1"/>
    <property type="molecule type" value="Genomic_DNA"/>
</dbReference>
<dbReference type="Proteomes" id="UP000664617">
    <property type="component" value="Unassembled WGS sequence"/>
</dbReference>
<keyword evidence="1" id="KW-0812">Transmembrane</keyword>
<organism evidence="2 3">
    <name type="scientific">Myceligenerans salitolerans</name>
    <dbReference type="NCBI Taxonomy" id="1230528"/>
    <lineage>
        <taxon>Bacteria</taxon>
        <taxon>Bacillati</taxon>
        <taxon>Actinomycetota</taxon>
        <taxon>Actinomycetes</taxon>
        <taxon>Micrococcales</taxon>
        <taxon>Promicromonosporaceae</taxon>
        <taxon>Myceligenerans</taxon>
    </lineage>
</organism>
<feature type="transmembrane region" description="Helical" evidence="1">
    <location>
        <begin position="143"/>
        <end position="161"/>
    </location>
</feature>
<comment type="caution">
    <text evidence="2">The sequence shown here is derived from an EMBL/GenBank/DDBJ whole genome shotgun (WGS) entry which is preliminary data.</text>
</comment>
<evidence type="ECO:0000313" key="3">
    <source>
        <dbReference type="Proteomes" id="UP000664617"/>
    </source>
</evidence>
<keyword evidence="1" id="KW-1133">Transmembrane helix</keyword>